<keyword evidence="10" id="KW-1185">Reference proteome</keyword>
<feature type="transmembrane region" description="Helical" evidence="7">
    <location>
        <begin position="240"/>
        <end position="259"/>
    </location>
</feature>
<organism evidence="9 10">
    <name type="scientific">Ktedonobacter robiniae</name>
    <dbReference type="NCBI Taxonomy" id="2778365"/>
    <lineage>
        <taxon>Bacteria</taxon>
        <taxon>Bacillati</taxon>
        <taxon>Chloroflexota</taxon>
        <taxon>Ktedonobacteria</taxon>
        <taxon>Ktedonobacterales</taxon>
        <taxon>Ktedonobacteraceae</taxon>
        <taxon>Ktedonobacter</taxon>
    </lineage>
</organism>
<evidence type="ECO:0000256" key="5">
    <source>
        <dbReference type="ARBA" id="ARBA00023136"/>
    </source>
</evidence>
<feature type="transmembrane region" description="Helical" evidence="7">
    <location>
        <begin position="34"/>
        <end position="53"/>
    </location>
</feature>
<feature type="transmembrane region" description="Helical" evidence="7">
    <location>
        <begin position="178"/>
        <end position="197"/>
    </location>
</feature>
<gene>
    <name evidence="9" type="ORF">KSB_82690</name>
</gene>
<feature type="transmembrane region" description="Helical" evidence="7">
    <location>
        <begin position="209"/>
        <end position="228"/>
    </location>
</feature>
<dbReference type="Gene3D" id="1.10.3730.20">
    <property type="match status" value="1"/>
</dbReference>
<dbReference type="PANTHER" id="PTHR32322">
    <property type="entry name" value="INNER MEMBRANE TRANSPORTER"/>
    <property type="match status" value="1"/>
</dbReference>
<comment type="similarity">
    <text evidence="2">Belongs to the EamA transporter family.</text>
</comment>
<evidence type="ECO:0000256" key="1">
    <source>
        <dbReference type="ARBA" id="ARBA00004141"/>
    </source>
</evidence>
<dbReference type="EMBL" id="BNJG01000003">
    <property type="protein sequence ID" value="GHO59794.1"/>
    <property type="molecule type" value="Genomic_DNA"/>
</dbReference>
<name>A0ABQ3V3S0_9CHLR</name>
<feature type="transmembrane region" description="Helical" evidence="7">
    <location>
        <begin position="265"/>
        <end position="284"/>
    </location>
</feature>
<feature type="domain" description="EamA" evidence="8">
    <location>
        <begin position="9"/>
        <end position="136"/>
    </location>
</feature>
<feature type="region of interest" description="Disordered" evidence="6">
    <location>
        <begin position="289"/>
        <end position="310"/>
    </location>
</feature>
<proteinExistence type="inferred from homology"/>
<dbReference type="SUPFAM" id="SSF103481">
    <property type="entry name" value="Multidrug resistance efflux transporter EmrE"/>
    <property type="match status" value="2"/>
</dbReference>
<evidence type="ECO:0000256" key="7">
    <source>
        <dbReference type="SAM" id="Phobius"/>
    </source>
</evidence>
<feature type="domain" description="EamA" evidence="8">
    <location>
        <begin position="149"/>
        <end position="282"/>
    </location>
</feature>
<feature type="transmembrane region" description="Helical" evidence="7">
    <location>
        <begin position="89"/>
        <end position="113"/>
    </location>
</feature>
<feature type="transmembrane region" description="Helical" evidence="7">
    <location>
        <begin position="122"/>
        <end position="141"/>
    </location>
</feature>
<comment type="subcellular location">
    <subcellularLocation>
        <location evidence="1">Membrane</location>
        <topology evidence="1">Multi-pass membrane protein</topology>
    </subcellularLocation>
</comment>
<sequence length="310" mass="32973">MKKQDVGALLLLSTLWGGSFLCMRVAAPVLGPIALIELRVLIAGLALLAYALFRRQPLELRTRWWHYLVIGVLNSAIPFTFIATAELHLAAGLSAILNATSPLFGAVIAALWIKEALTPRKIIGLILGLAGVAVLVGWSPLPFSQTIAWSLVFSLAAAAFYGLGGVYTKIYAQGYNSLALATCSQLGAALVLMPFAVAFPPQQLPTTPVIIAVVILALVCTAIAYLIYFGLIARVGPTRALTVTFLVPGFGVFWGVLLLHEPLTLSTLLGFAIILAGTGFVTGLRLPARRPAPPAPSQKEYNETNLTSTR</sequence>
<evidence type="ECO:0000256" key="3">
    <source>
        <dbReference type="ARBA" id="ARBA00022692"/>
    </source>
</evidence>
<comment type="caution">
    <text evidence="9">The sequence shown here is derived from an EMBL/GenBank/DDBJ whole genome shotgun (WGS) entry which is preliminary data.</text>
</comment>
<evidence type="ECO:0000313" key="9">
    <source>
        <dbReference type="EMBL" id="GHO59794.1"/>
    </source>
</evidence>
<feature type="transmembrane region" description="Helical" evidence="7">
    <location>
        <begin position="147"/>
        <end position="166"/>
    </location>
</feature>
<keyword evidence="5 7" id="KW-0472">Membrane</keyword>
<reference evidence="9 10" key="1">
    <citation type="journal article" date="2021" name="Int. J. Syst. Evol. Microbiol.">
        <title>Reticulibacter mediterranei gen. nov., sp. nov., within the new family Reticulibacteraceae fam. nov., and Ktedonospora formicarum gen. nov., sp. nov., Ktedonobacter robiniae sp. nov., Dictyobacter formicarum sp. nov. and Dictyobacter arantiisoli sp. nov., belonging to the class Ktedonobacteria.</title>
        <authorList>
            <person name="Yabe S."/>
            <person name="Zheng Y."/>
            <person name="Wang C.M."/>
            <person name="Sakai Y."/>
            <person name="Abe K."/>
            <person name="Yokota A."/>
            <person name="Donadio S."/>
            <person name="Cavaletti L."/>
            <person name="Monciardini P."/>
        </authorList>
    </citation>
    <scope>NUCLEOTIDE SEQUENCE [LARGE SCALE GENOMIC DNA]</scope>
    <source>
        <strain evidence="9 10">SOSP1-30</strain>
    </source>
</reference>
<dbReference type="Proteomes" id="UP000654345">
    <property type="component" value="Unassembled WGS sequence"/>
</dbReference>
<dbReference type="InterPro" id="IPR050638">
    <property type="entry name" value="AA-Vitamin_Transporters"/>
</dbReference>
<keyword evidence="4 7" id="KW-1133">Transmembrane helix</keyword>
<evidence type="ECO:0000313" key="10">
    <source>
        <dbReference type="Proteomes" id="UP000654345"/>
    </source>
</evidence>
<evidence type="ECO:0000256" key="6">
    <source>
        <dbReference type="SAM" id="MobiDB-lite"/>
    </source>
</evidence>
<dbReference type="PANTHER" id="PTHR32322:SF9">
    <property type="entry name" value="AMINO-ACID METABOLITE EFFLUX PUMP-RELATED"/>
    <property type="match status" value="1"/>
</dbReference>
<protein>
    <submittedName>
        <fullName evidence="9">Multidrug DMT transporter permease</fullName>
    </submittedName>
</protein>
<evidence type="ECO:0000256" key="2">
    <source>
        <dbReference type="ARBA" id="ARBA00007362"/>
    </source>
</evidence>
<dbReference type="InterPro" id="IPR037185">
    <property type="entry name" value="EmrE-like"/>
</dbReference>
<evidence type="ECO:0000256" key="4">
    <source>
        <dbReference type="ARBA" id="ARBA00022989"/>
    </source>
</evidence>
<accession>A0ABQ3V3S0</accession>
<dbReference type="RefSeq" id="WP_201375949.1">
    <property type="nucleotide sequence ID" value="NZ_BNJG01000003.1"/>
</dbReference>
<feature type="transmembrane region" description="Helical" evidence="7">
    <location>
        <begin position="65"/>
        <end position="83"/>
    </location>
</feature>
<dbReference type="InterPro" id="IPR000620">
    <property type="entry name" value="EamA_dom"/>
</dbReference>
<keyword evidence="3 7" id="KW-0812">Transmembrane</keyword>
<dbReference type="Pfam" id="PF00892">
    <property type="entry name" value="EamA"/>
    <property type="match status" value="2"/>
</dbReference>
<evidence type="ECO:0000259" key="8">
    <source>
        <dbReference type="Pfam" id="PF00892"/>
    </source>
</evidence>